<evidence type="ECO:0000256" key="1">
    <source>
        <dbReference type="SAM" id="Phobius"/>
    </source>
</evidence>
<dbReference type="EMBL" id="JAHQZT010000020">
    <property type="protein sequence ID" value="MBV0934285.1"/>
    <property type="molecule type" value="Genomic_DNA"/>
</dbReference>
<comment type="caution">
    <text evidence="2">The sequence shown here is derived from an EMBL/GenBank/DDBJ whole genome shotgun (WGS) entry which is preliminary data.</text>
</comment>
<reference evidence="2 3" key="1">
    <citation type="submission" date="2021-06" db="EMBL/GenBank/DDBJ databases">
        <title>Bacterium isolated from marine sediment.</title>
        <authorList>
            <person name="Zhu K.-L."/>
            <person name="Du Z.-J."/>
            <person name="Liang Q.-Y."/>
        </authorList>
    </citation>
    <scope>NUCLEOTIDE SEQUENCE [LARGE SCALE GENOMIC DNA]</scope>
    <source>
        <strain evidence="2 3">A346</strain>
    </source>
</reference>
<name>A0ABS6MDI2_9GAMM</name>
<protein>
    <submittedName>
        <fullName evidence="2">Uncharacterized protein</fullName>
    </submittedName>
</protein>
<sequence>MARQQGPEGPIEARLMSLLASLFFSVPTAVLAWLWLNRELSFWGGFLDSRSLMVCIAVFAVLALLFPTLFPALLGRVWQLMARVWHWW</sequence>
<feature type="transmembrane region" description="Helical" evidence="1">
    <location>
        <begin position="51"/>
        <end position="74"/>
    </location>
</feature>
<keyword evidence="1" id="KW-0812">Transmembrane</keyword>
<keyword evidence="1" id="KW-0472">Membrane</keyword>
<evidence type="ECO:0000313" key="2">
    <source>
        <dbReference type="EMBL" id="MBV0934285.1"/>
    </source>
</evidence>
<keyword evidence="3" id="KW-1185">Reference proteome</keyword>
<gene>
    <name evidence="2" type="ORF">KTN04_13150</name>
</gene>
<accession>A0ABS6MDI2</accession>
<dbReference type="RefSeq" id="WP_217335694.1">
    <property type="nucleotide sequence ID" value="NZ_JAHQZT010000020.1"/>
</dbReference>
<proteinExistence type="predicted"/>
<organism evidence="2 3">
    <name type="scientific">Marinobacterium weihaiense</name>
    <dbReference type="NCBI Taxonomy" id="2851016"/>
    <lineage>
        <taxon>Bacteria</taxon>
        <taxon>Pseudomonadati</taxon>
        <taxon>Pseudomonadota</taxon>
        <taxon>Gammaproteobacteria</taxon>
        <taxon>Oceanospirillales</taxon>
        <taxon>Oceanospirillaceae</taxon>
        <taxon>Marinobacterium</taxon>
    </lineage>
</organism>
<keyword evidence="1" id="KW-1133">Transmembrane helix</keyword>
<dbReference type="Proteomes" id="UP000755551">
    <property type="component" value="Unassembled WGS sequence"/>
</dbReference>
<feature type="transmembrane region" description="Helical" evidence="1">
    <location>
        <begin position="15"/>
        <end position="36"/>
    </location>
</feature>
<evidence type="ECO:0000313" key="3">
    <source>
        <dbReference type="Proteomes" id="UP000755551"/>
    </source>
</evidence>